<evidence type="ECO:0000313" key="3">
    <source>
        <dbReference type="Proteomes" id="UP001319200"/>
    </source>
</evidence>
<dbReference type="InterPro" id="IPR001173">
    <property type="entry name" value="Glyco_trans_2-like"/>
</dbReference>
<protein>
    <submittedName>
        <fullName evidence="2">Glycosyltransferase family 2 protein</fullName>
    </submittedName>
</protein>
<dbReference type="CDD" id="cd04196">
    <property type="entry name" value="GT_2_like_d"/>
    <property type="match status" value="1"/>
</dbReference>
<dbReference type="EMBL" id="JAHESF010000019">
    <property type="protein sequence ID" value="MBT1698965.1"/>
    <property type="molecule type" value="Genomic_DNA"/>
</dbReference>
<dbReference type="InterPro" id="IPR029044">
    <property type="entry name" value="Nucleotide-diphossugar_trans"/>
</dbReference>
<dbReference type="SUPFAM" id="SSF53448">
    <property type="entry name" value="Nucleotide-diphospho-sugar transferases"/>
    <property type="match status" value="1"/>
</dbReference>
<dbReference type="Proteomes" id="UP001319200">
    <property type="component" value="Unassembled WGS sequence"/>
</dbReference>
<feature type="domain" description="Glycosyltransferase 2-like" evidence="1">
    <location>
        <begin position="3"/>
        <end position="159"/>
    </location>
</feature>
<organism evidence="2 3">
    <name type="scientific">Chryseosolibacter histidini</name>
    <dbReference type="NCBI Taxonomy" id="2782349"/>
    <lineage>
        <taxon>Bacteria</taxon>
        <taxon>Pseudomonadati</taxon>
        <taxon>Bacteroidota</taxon>
        <taxon>Cytophagia</taxon>
        <taxon>Cytophagales</taxon>
        <taxon>Chryseotaleaceae</taxon>
        <taxon>Chryseosolibacter</taxon>
    </lineage>
</organism>
<accession>A0AAP2GQI5</accession>
<name>A0AAP2GQI5_9BACT</name>
<dbReference type="AlphaFoldDB" id="A0AAP2GQI5"/>
<evidence type="ECO:0000313" key="2">
    <source>
        <dbReference type="EMBL" id="MBT1698965.1"/>
    </source>
</evidence>
<dbReference type="PANTHER" id="PTHR43685">
    <property type="entry name" value="GLYCOSYLTRANSFERASE"/>
    <property type="match status" value="1"/>
</dbReference>
<reference evidence="2 3" key="1">
    <citation type="submission" date="2021-05" db="EMBL/GenBank/DDBJ databases">
        <title>A Polyphasic approach of four new species of the genus Ohtaekwangia: Ohtaekwangia histidinii sp. nov., Ohtaekwangia cretensis sp. nov., Ohtaekwangia indiensis sp. nov., Ohtaekwangia reichenbachii sp. nov. from diverse environment.</title>
        <authorList>
            <person name="Octaviana S."/>
        </authorList>
    </citation>
    <scope>NUCLEOTIDE SEQUENCE [LARGE SCALE GENOMIC DNA]</scope>
    <source>
        <strain evidence="2 3">PWU4</strain>
    </source>
</reference>
<evidence type="ECO:0000259" key="1">
    <source>
        <dbReference type="Pfam" id="PF00535"/>
    </source>
</evidence>
<proteinExistence type="predicted"/>
<dbReference type="InterPro" id="IPR050834">
    <property type="entry name" value="Glycosyltransf_2"/>
</dbReference>
<dbReference type="Gene3D" id="3.90.550.10">
    <property type="entry name" value="Spore Coat Polysaccharide Biosynthesis Protein SpsA, Chain A"/>
    <property type="match status" value="1"/>
</dbReference>
<keyword evidence="3" id="KW-1185">Reference proteome</keyword>
<dbReference type="Pfam" id="PF00535">
    <property type="entry name" value="Glycos_transf_2"/>
    <property type="match status" value="1"/>
</dbReference>
<gene>
    <name evidence="2" type="ORF">KK083_18875</name>
</gene>
<sequence length="235" mass="26572">MISVCMATKNGASYVAAQIDSILSQLSAADELIISDDGSTDDTVQIIQSYQDQRIKLIRHNVSQGVTRNFEASLKASSGEFIFLADQDDIWLPSKVEVMLQQLKEHDLVISDCLVVDHSLNIKNRSFFTHNKSGKGLIRNILKNSYMGCCMAFNRRLLNRALPFPKDIPIHDFWIGLIGEMYFRVQFIPDVLVYHRRHSSNASSTGGTSVFSLPRKVVNRYRIIKSLFLHKSYAG</sequence>
<dbReference type="PANTHER" id="PTHR43685:SF11">
    <property type="entry name" value="GLYCOSYLTRANSFERASE TAGX-RELATED"/>
    <property type="match status" value="1"/>
</dbReference>
<comment type="caution">
    <text evidence="2">The sequence shown here is derived from an EMBL/GenBank/DDBJ whole genome shotgun (WGS) entry which is preliminary data.</text>
</comment>